<feature type="region of interest" description="Disordered" evidence="1">
    <location>
        <begin position="1"/>
        <end position="24"/>
    </location>
</feature>
<comment type="caution">
    <text evidence="2">The sequence shown here is derived from an EMBL/GenBank/DDBJ whole genome shotgun (WGS) entry which is preliminary data.</text>
</comment>
<evidence type="ECO:0000313" key="2">
    <source>
        <dbReference type="EMBL" id="OWM72234.1"/>
    </source>
</evidence>
<evidence type="ECO:0000256" key="1">
    <source>
        <dbReference type="SAM" id="MobiDB-lite"/>
    </source>
</evidence>
<dbReference type="AlphaFoldDB" id="A0A218WHB4"/>
<name>A0A218WHB4_PUNGR</name>
<dbReference type="Proteomes" id="UP000197138">
    <property type="component" value="Unassembled WGS sequence"/>
</dbReference>
<proteinExistence type="predicted"/>
<feature type="compositionally biased region" description="Basic and acidic residues" evidence="1">
    <location>
        <begin position="7"/>
        <end position="24"/>
    </location>
</feature>
<gene>
    <name evidence="2" type="ORF">CDL15_Pgr018119</name>
</gene>
<protein>
    <submittedName>
        <fullName evidence="2">Uncharacterized protein</fullName>
    </submittedName>
</protein>
<reference evidence="3" key="1">
    <citation type="journal article" date="2017" name="Plant J.">
        <title>The pomegranate (Punica granatum L.) genome and the genomics of punicalagin biosynthesis.</title>
        <authorList>
            <person name="Qin G."/>
            <person name="Xu C."/>
            <person name="Ming R."/>
            <person name="Tang H."/>
            <person name="Guyot R."/>
            <person name="Kramer E.M."/>
            <person name="Hu Y."/>
            <person name="Yi X."/>
            <person name="Qi Y."/>
            <person name="Xu X."/>
            <person name="Gao Z."/>
            <person name="Pan H."/>
            <person name="Jian J."/>
            <person name="Tian Y."/>
            <person name="Yue Z."/>
            <person name="Xu Y."/>
        </authorList>
    </citation>
    <scope>NUCLEOTIDE SEQUENCE [LARGE SCALE GENOMIC DNA]</scope>
    <source>
        <strain evidence="3">cv. Dabenzi</strain>
    </source>
</reference>
<evidence type="ECO:0000313" key="3">
    <source>
        <dbReference type="Proteomes" id="UP000197138"/>
    </source>
</evidence>
<sequence>MIQSSKDQMEKHPKDLQGPLGEHKIKPNYTEHLYNLYITRRPCGFKDDHQLRANTINTCTNQSINLITVSTVPRHKNRADGLQHLE</sequence>
<organism evidence="2 3">
    <name type="scientific">Punica granatum</name>
    <name type="common">Pomegranate</name>
    <dbReference type="NCBI Taxonomy" id="22663"/>
    <lineage>
        <taxon>Eukaryota</taxon>
        <taxon>Viridiplantae</taxon>
        <taxon>Streptophyta</taxon>
        <taxon>Embryophyta</taxon>
        <taxon>Tracheophyta</taxon>
        <taxon>Spermatophyta</taxon>
        <taxon>Magnoliopsida</taxon>
        <taxon>eudicotyledons</taxon>
        <taxon>Gunneridae</taxon>
        <taxon>Pentapetalae</taxon>
        <taxon>rosids</taxon>
        <taxon>malvids</taxon>
        <taxon>Myrtales</taxon>
        <taxon>Lythraceae</taxon>
        <taxon>Punica</taxon>
    </lineage>
</organism>
<accession>A0A218WHB4</accession>
<dbReference type="EMBL" id="MTKT01004293">
    <property type="protein sequence ID" value="OWM72234.1"/>
    <property type="molecule type" value="Genomic_DNA"/>
</dbReference>